<proteinExistence type="predicted"/>
<accession>A0AB33U5I4</accession>
<dbReference type="Pfam" id="PF19614">
    <property type="entry name" value="DUF6119"/>
    <property type="match status" value="1"/>
</dbReference>
<gene>
    <name evidence="1" type="ORF">ERS132389_01973</name>
</gene>
<dbReference type="NCBIfam" id="TIGR04141">
    <property type="entry name" value="TIGR04141 family sporadically distributed protein"/>
    <property type="match status" value="1"/>
</dbReference>
<reference evidence="1 2" key="1">
    <citation type="submission" date="2016-02" db="EMBL/GenBank/DDBJ databases">
        <authorList>
            <consortium name="Pathogen Informatics"/>
        </authorList>
    </citation>
    <scope>NUCLEOTIDE SEQUENCE [LARGE SCALE GENOMIC DNA]</scope>
    <source>
        <strain evidence="1 2">LSS27</strain>
    </source>
</reference>
<dbReference type="EMBL" id="FIGB01000009">
    <property type="protein sequence ID" value="CYU87223.1"/>
    <property type="molecule type" value="Genomic_DNA"/>
</dbReference>
<name>A0AB33U5I4_STRSU</name>
<dbReference type="RefSeq" id="WP_079396916.1">
    <property type="nucleotide sequence ID" value="NZ_CEGT01000010.1"/>
</dbReference>
<protein>
    <submittedName>
        <fullName evidence="1">Sporadically distributed protein</fullName>
    </submittedName>
</protein>
<evidence type="ECO:0000313" key="1">
    <source>
        <dbReference type="EMBL" id="CYU87223.1"/>
    </source>
</evidence>
<comment type="caution">
    <text evidence="1">The sequence shown here is derived from an EMBL/GenBank/DDBJ whole genome shotgun (WGS) entry which is preliminary data.</text>
</comment>
<evidence type="ECO:0000313" key="2">
    <source>
        <dbReference type="Proteomes" id="UP000073390"/>
    </source>
</evidence>
<dbReference type="InterPro" id="IPR026487">
    <property type="entry name" value="CHP04141"/>
</dbReference>
<dbReference type="AlphaFoldDB" id="A0AB33U5I4"/>
<dbReference type="Proteomes" id="UP000073390">
    <property type="component" value="Unassembled WGS sequence"/>
</dbReference>
<organism evidence="1 2">
    <name type="scientific">Streptococcus suis</name>
    <dbReference type="NCBI Taxonomy" id="1307"/>
    <lineage>
        <taxon>Bacteria</taxon>
        <taxon>Bacillati</taxon>
        <taxon>Bacillota</taxon>
        <taxon>Bacilli</taxon>
        <taxon>Lactobacillales</taxon>
        <taxon>Streptococcaceae</taxon>
        <taxon>Streptococcus</taxon>
    </lineage>
</organism>
<sequence>MKKFRKYNILLHNTTNFDECLKEDFRTVEFRLVNVEKFNSEVSGEEDNRIDEGRIYVKETADSPVEWIRELNEYTQTQFDINDFNNKSNKAVMMLKYRDKLFSIVYGYGRTMLEDSSIVKGFGLRTAINLISDENIKSLATLNVSDDYIDTHRQALNSVSQNSLFVNTDSEILKSISGKADDSTPFSNVHGSDSILLSASTDFTILDILENLISAYESNYYKDKGFEWVDHIQLVKDKSIIKNLEELLIAAIQDTQLVSIAPNKIIALDKVGGYFIKGMNLGLILDNFYDEIPTKDFVDYIIQTNNKKIAKLKDSSLYFWNIETGGPERIANIYDCILFETDYEGERYFINNGDWFRIESDYFNRILEKIKLIPKSGIKAPPYNATSRAKKYDEGAYNEEFAAQDEDVYSLFDKHNFRDTQWGRSKVEPADIISRNGQFVHVKKGGSSSTLSHLFAQGSVSSQLLKNEQGFRYFIDNKVSQKFGLNFTDGIEPEVVFGIIDRRYNRPYRDFLPVFSMINLCQAYDTITNLGYGCSILPIEQEISEMDLLNKREKQILSWIEENLIDELTVKQILEQISKDCAIQDIKEPTLRKYLKKFEEEIRRIESRKDGRVKKYKLLSNIG</sequence>